<dbReference type="RefSeq" id="WP_076765200.1">
    <property type="nucleotide sequence ID" value="NZ_MSFI01000012.1"/>
</dbReference>
<reference evidence="2 3" key="1">
    <citation type="submission" date="2016-12" db="EMBL/GenBank/DDBJ databases">
        <title>Domibacillus sp. SAB 38T whole genome sequencing.</title>
        <authorList>
            <person name="Verma A."/>
            <person name="Ojha A.K."/>
            <person name="Krishnamurthi S."/>
        </authorList>
    </citation>
    <scope>NUCLEOTIDE SEQUENCE [LARGE SCALE GENOMIC DNA]</scope>
    <source>
        <strain evidence="2 3">SAB 38</strain>
    </source>
</reference>
<dbReference type="OrthoDB" id="2629631at2"/>
<keyword evidence="3" id="KW-1185">Reference proteome</keyword>
<dbReference type="Proteomes" id="UP000188613">
    <property type="component" value="Unassembled WGS sequence"/>
</dbReference>
<comment type="caution">
    <text evidence="2">The sequence shown here is derived from an EMBL/GenBank/DDBJ whole genome shotgun (WGS) entry which is preliminary data.</text>
</comment>
<keyword evidence="1" id="KW-0472">Membrane</keyword>
<dbReference type="STRING" id="1714355.BTO28_08360"/>
<feature type="transmembrane region" description="Helical" evidence="1">
    <location>
        <begin position="115"/>
        <end position="136"/>
    </location>
</feature>
<protein>
    <submittedName>
        <fullName evidence="2">Uncharacterized protein</fullName>
    </submittedName>
</protein>
<feature type="transmembrane region" description="Helical" evidence="1">
    <location>
        <begin position="37"/>
        <end position="57"/>
    </location>
</feature>
<organism evidence="2 3">
    <name type="scientific">Domibacillus epiphyticus</name>
    <dbReference type="NCBI Taxonomy" id="1714355"/>
    <lineage>
        <taxon>Bacteria</taxon>
        <taxon>Bacillati</taxon>
        <taxon>Bacillota</taxon>
        <taxon>Bacilli</taxon>
        <taxon>Bacillales</taxon>
        <taxon>Bacillaceae</taxon>
        <taxon>Domibacillus</taxon>
    </lineage>
</organism>
<evidence type="ECO:0000313" key="3">
    <source>
        <dbReference type="Proteomes" id="UP000188613"/>
    </source>
</evidence>
<dbReference type="AlphaFoldDB" id="A0A1V2A7S6"/>
<accession>A0A1V2A7S6</accession>
<gene>
    <name evidence="2" type="ORF">BTO28_08360</name>
</gene>
<feature type="transmembrane region" description="Helical" evidence="1">
    <location>
        <begin position="90"/>
        <end position="109"/>
    </location>
</feature>
<evidence type="ECO:0000313" key="2">
    <source>
        <dbReference type="EMBL" id="OMP66997.1"/>
    </source>
</evidence>
<name>A0A1V2A7S6_9BACI</name>
<feature type="transmembrane region" description="Helical" evidence="1">
    <location>
        <begin position="6"/>
        <end position="25"/>
    </location>
</feature>
<dbReference type="EMBL" id="MSFI01000012">
    <property type="protein sequence ID" value="OMP66997.1"/>
    <property type="molecule type" value="Genomic_DNA"/>
</dbReference>
<keyword evidence="1" id="KW-0812">Transmembrane</keyword>
<evidence type="ECO:0000256" key="1">
    <source>
        <dbReference type="SAM" id="Phobius"/>
    </source>
</evidence>
<proteinExistence type="predicted"/>
<feature type="transmembrane region" description="Helical" evidence="1">
    <location>
        <begin position="63"/>
        <end position="83"/>
    </location>
</feature>
<sequence length="139" mass="15369">MTAFPISLFVYMDICMCIGFYIYVFRKKKLIGFQLGMNISNVMGGMTALLSGIVLIWQFPFHFTAITILSALTGALTGALFGLLFDYQTFITGLTNGLMIGIMSPMLGAVLEVPFLFLLFLHGLFFATLVTILISIQRS</sequence>
<keyword evidence="1" id="KW-1133">Transmembrane helix</keyword>